<gene>
    <name evidence="1" type="ORF">H6P81_017478</name>
</gene>
<comment type="caution">
    <text evidence="1">The sequence shown here is derived from an EMBL/GenBank/DDBJ whole genome shotgun (WGS) entry which is preliminary data.</text>
</comment>
<dbReference type="EMBL" id="JAINDJ010000007">
    <property type="protein sequence ID" value="KAG9441624.1"/>
    <property type="molecule type" value="Genomic_DNA"/>
</dbReference>
<keyword evidence="2" id="KW-1185">Reference proteome</keyword>
<accession>A0AAV7E017</accession>
<evidence type="ECO:0000313" key="1">
    <source>
        <dbReference type="EMBL" id="KAG9441624.1"/>
    </source>
</evidence>
<dbReference type="AlphaFoldDB" id="A0AAV7E017"/>
<reference evidence="1 2" key="1">
    <citation type="submission" date="2021-07" db="EMBL/GenBank/DDBJ databases">
        <title>The Aristolochia fimbriata genome: insights into angiosperm evolution, floral development and chemical biosynthesis.</title>
        <authorList>
            <person name="Jiao Y."/>
        </authorList>
    </citation>
    <scope>NUCLEOTIDE SEQUENCE [LARGE SCALE GENOMIC DNA]</scope>
    <source>
        <strain evidence="1">IBCAS-2021</strain>
        <tissue evidence="1">Leaf</tissue>
    </source>
</reference>
<proteinExistence type="predicted"/>
<sequence length="170" mass="19267">MRSFSALGRRNFLLLLQESRGLRLPSLPIEFGVSLCLPPHSRETEKPVFQSGSFITWPSSLPQYPYAIETNTVGGLQNLFTQTAVRESHLLIRAIRPPRDTPPRLVGNRLFSERMEGDSEESIEVRRSGGQLTSEDGEYSFAKAHSEIFFPINHVNAVSFYFFFVFNPSV</sequence>
<organism evidence="1 2">
    <name type="scientific">Aristolochia fimbriata</name>
    <name type="common">White veined hardy Dutchman's pipe vine</name>
    <dbReference type="NCBI Taxonomy" id="158543"/>
    <lineage>
        <taxon>Eukaryota</taxon>
        <taxon>Viridiplantae</taxon>
        <taxon>Streptophyta</taxon>
        <taxon>Embryophyta</taxon>
        <taxon>Tracheophyta</taxon>
        <taxon>Spermatophyta</taxon>
        <taxon>Magnoliopsida</taxon>
        <taxon>Magnoliidae</taxon>
        <taxon>Piperales</taxon>
        <taxon>Aristolochiaceae</taxon>
        <taxon>Aristolochia</taxon>
    </lineage>
</organism>
<dbReference type="Proteomes" id="UP000825729">
    <property type="component" value="Unassembled WGS sequence"/>
</dbReference>
<evidence type="ECO:0000313" key="2">
    <source>
        <dbReference type="Proteomes" id="UP000825729"/>
    </source>
</evidence>
<protein>
    <submittedName>
        <fullName evidence="1">Uncharacterized protein</fullName>
    </submittedName>
</protein>
<name>A0AAV7E017_ARIFI</name>